<dbReference type="EMBL" id="OIVN01000056">
    <property type="protein sequence ID" value="SPC73392.1"/>
    <property type="molecule type" value="Genomic_DNA"/>
</dbReference>
<protein>
    <submittedName>
        <fullName evidence="2">Uncharacterized protein</fullName>
    </submittedName>
</protein>
<organism evidence="2">
    <name type="scientific">Fagus sylvatica</name>
    <name type="common">Beechnut</name>
    <dbReference type="NCBI Taxonomy" id="28930"/>
    <lineage>
        <taxon>Eukaryota</taxon>
        <taxon>Viridiplantae</taxon>
        <taxon>Streptophyta</taxon>
        <taxon>Embryophyta</taxon>
        <taxon>Tracheophyta</taxon>
        <taxon>Spermatophyta</taxon>
        <taxon>Magnoliopsida</taxon>
        <taxon>eudicotyledons</taxon>
        <taxon>Gunneridae</taxon>
        <taxon>Pentapetalae</taxon>
        <taxon>rosids</taxon>
        <taxon>fabids</taxon>
        <taxon>Fagales</taxon>
        <taxon>Fagaceae</taxon>
        <taxon>Fagus</taxon>
    </lineage>
</organism>
<dbReference type="PANTHER" id="PTHR33432:SF28">
    <property type="entry name" value="PROTEIN EMSY-LIKE 4"/>
    <property type="match status" value="1"/>
</dbReference>
<evidence type="ECO:0000313" key="2">
    <source>
        <dbReference type="EMBL" id="SPC73392.1"/>
    </source>
</evidence>
<dbReference type="InterPro" id="IPR033485">
    <property type="entry name" value="EMSY-LIKE_plant"/>
</dbReference>
<dbReference type="PANTHER" id="PTHR33432">
    <property type="entry name" value="PROTEIN EMSY-LIKE 4"/>
    <property type="match status" value="1"/>
</dbReference>
<sequence>MYRIRRGRVEILGRVNVDDVIRRIREWRQAGGYQFGMLSTAQVVHDPIPIAPSHQPSSSTAKRGSIPGPKGKKQKPGQVLPPLSGPTGRGQVANWVSSGNIVIP</sequence>
<reference evidence="2" key="1">
    <citation type="submission" date="2018-02" db="EMBL/GenBank/DDBJ databases">
        <authorList>
            <person name="Cohen D.B."/>
            <person name="Kent A.D."/>
        </authorList>
    </citation>
    <scope>NUCLEOTIDE SEQUENCE</scope>
</reference>
<dbReference type="AlphaFoldDB" id="A0A2N9EF49"/>
<feature type="compositionally biased region" description="Polar residues" evidence="1">
    <location>
        <begin position="94"/>
        <end position="104"/>
    </location>
</feature>
<dbReference type="GO" id="GO:0050832">
    <property type="term" value="P:defense response to fungus"/>
    <property type="evidence" value="ECO:0007669"/>
    <property type="project" value="InterPro"/>
</dbReference>
<name>A0A2N9EF49_FAGSY</name>
<evidence type="ECO:0000256" key="1">
    <source>
        <dbReference type="SAM" id="MobiDB-lite"/>
    </source>
</evidence>
<accession>A0A2N9EF49</accession>
<gene>
    <name evidence="2" type="ORF">FSB_LOCUS1274</name>
</gene>
<feature type="region of interest" description="Disordered" evidence="1">
    <location>
        <begin position="48"/>
        <end position="104"/>
    </location>
</feature>
<dbReference type="GO" id="GO:0005634">
    <property type="term" value="C:nucleus"/>
    <property type="evidence" value="ECO:0007669"/>
    <property type="project" value="TreeGrafter"/>
</dbReference>
<dbReference type="InterPro" id="IPR036142">
    <property type="entry name" value="ENT_dom-like_sf"/>
</dbReference>
<proteinExistence type="predicted"/>
<dbReference type="SUPFAM" id="SSF158639">
    <property type="entry name" value="ENT-like"/>
    <property type="match status" value="1"/>
</dbReference>